<dbReference type="InterPro" id="IPR002401">
    <property type="entry name" value="Cyt_P450_E_grp-I"/>
</dbReference>
<dbReference type="Pfam" id="PF00067">
    <property type="entry name" value="p450"/>
    <property type="match status" value="1"/>
</dbReference>
<dbReference type="GO" id="GO:0004497">
    <property type="term" value="F:monooxygenase activity"/>
    <property type="evidence" value="ECO:0007669"/>
    <property type="project" value="InterPro"/>
</dbReference>
<comment type="similarity">
    <text evidence="2">Belongs to the cytochrome P450 family.</text>
</comment>
<dbReference type="InterPro" id="IPR013103">
    <property type="entry name" value="RVT_2"/>
</dbReference>
<dbReference type="Gene3D" id="1.10.630.10">
    <property type="entry name" value="Cytochrome P450"/>
    <property type="match status" value="1"/>
</dbReference>
<reference evidence="8 9" key="1">
    <citation type="journal article" date="2017" name="Genome Biol.">
        <title>New reference genome sequences of hot pepper reveal the massive evolution of plant disease-resistance genes by retroduplication.</title>
        <authorList>
            <person name="Kim S."/>
            <person name="Park J."/>
            <person name="Yeom S.I."/>
            <person name="Kim Y.M."/>
            <person name="Seo E."/>
            <person name="Kim K.T."/>
            <person name="Kim M.S."/>
            <person name="Lee J.M."/>
            <person name="Cheong K."/>
            <person name="Shin H.S."/>
            <person name="Kim S.B."/>
            <person name="Han K."/>
            <person name="Lee J."/>
            <person name="Park M."/>
            <person name="Lee H.A."/>
            <person name="Lee H.Y."/>
            <person name="Lee Y."/>
            <person name="Oh S."/>
            <person name="Lee J.H."/>
            <person name="Choi E."/>
            <person name="Choi E."/>
            <person name="Lee S.E."/>
            <person name="Jeon J."/>
            <person name="Kim H."/>
            <person name="Choi G."/>
            <person name="Song H."/>
            <person name="Lee J."/>
            <person name="Lee S.C."/>
            <person name="Kwon J.K."/>
            <person name="Lee H.Y."/>
            <person name="Koo N."/>
            <person name="Hong Y."/>
            <person name="Kim R.W."/>
            <person name="Kang W.H."/>
            <person name="Huh J.H."/>
            <person name="Kang B.C."/>
            <person name="Yang T.J."/>
            <person name="Lee Y.H."/>
            <person name="Bennetzen J.L."/>
            <person name="Choi D."/>
        </authorList>
    </citation>
    <scope>NUCLEOTIDE SEQUENCE [LARGE SCALE GENOMIC DNA]</scope>
    <source>
        <strain evidence="9">cv. PBC81</strain>
    </source>
</reference>
<gene>
    <name evidence="8" type="ORF">CQW23_26859</name>
</gene>
<dbReference type="InterPro" id="IPR001128">
    <property type="entry name" value="Cyt_P450"/>
</dbReference>
<dbReference type="OrthoDB" id="1470350at2759"/>
<evidence type="ECO:0000256" key="2">
    <source>
        <dbReference type="ARBA" id="ARBA00010617"/>
    </source>
</evidence>
<feature type="domain" description="Reverse transcriptase Ty1/copia-type" evidence="7">
    <location>
        <begin position="52"/>
        <end position="102"/>
    </location>
</feature>
<accession>A0A2G2VQ07</accession>
<dbReference type="CDD" id="cd11064">
    <property type="entry name" value="CYP86A"/>
    <property type="match status" value="1"/>
</dbReference>
<dbReference type="GO" id="GO:0020037">
    <property type="term" value="F:heme binding"/>
    <property type="evidence" value="ECO:0007669"/>
    <property type="project" value="InterPro"/>
</dbReference>
<dbReference type="Proteomes" id="UP000224567">
    <property type="component" value="Unassembled WGS sequence"/>
</dbReference>
<keyword evidence="4" id="KW-0560">Oxidoreductase</keyword>
<dbReference type="GO" id="GO:0016705">
    <property type="term" value="F:oxidoreductase activity, acting on paired donors, with incorporation or reduction of molecular oxygen"/>
    <property type="evidence" value="ECO:0007669"/>
    <property type="project" value="InterPro"/>
</dbReference>
<dbReference type="PRINTS" id="PR00463">
    <property type="entry name" value="EP450I"/>
</dbReference>
<dbReference type="SUPFAM" id="SSF48264">
    <property type="entry name" value="Cytochrome P450"/>
    <property type="match status" value="1"/>
</dbReference>
<dbReference type="Pfam" id="PF07727">
    <property type="entry name" value="RVT_2"/>
    <property type="match status" value="1"/>
</dbReference>
<feature type="binding site" description="axial binding residue" evidence="6">
    <location>
        <position position="673"/>
    </location>
    <ligand>
        <name>heme</name>
        <dbReference type="ChEBI" id="CHEBI:30413"/>
    </ligand>
    <ligandPart>
        <name>Fe</name>
        <dbReference type="ChEBI" id="CHEBI:18248"/>
    </ligandPart>
</feature>
<keyword evidence="3 6" id="KW-0479">Metal-binding</keyword>
<dbReference type="PRINTS" id="PR00385">
    <property type="entry name" value="P450"/>
</dbReference>
<protein>
    <recommendedName>
        <fullName evidence="7">Reverse transcriptase Ty1/copia-type domain-containing protein</fullName>
    </recommendedName>
</protein>
<sequence>MLSSGSSFWKEAVNSEIDSILSNHMWELVDLHPGNKPLGSKWIFKRKIKADVYGLEIHQMDVKTAFLNGELEEEIYMEQPKGFVAPEKENKLLKRNLSICLTLEGSLVYMTCLPKGNSVVYVEEDNLSNISLVYWIIRLRFLMNSNEEPIKGYDFGVADRNFDGTSLDSPTRYSPSPSNHVRYLSLESFITWLNSSSVASFCLSEIISETSQRWVLRLVLDQSVLRGLFWIANSLVPSWTSCGEVLFFIYYYDYNSPKSYPLLGCTLSLVKNRHHIIQWTTDLLAKSSSSTITLTGLFGQSCILTSNPSNVKHILKTRFNVYQKDSILRRGLIDLLGCGIFLVDGAEWKSQRQLMSHEFRTDTFLQLVESITTKELSTRLLPLFSSAHANAFVLDLQEIFGRFTFDMVCQVAFGYDPHYLLPSLKQNSTPLADAYRTAIKMSMGRCISPPIFWKVKKFFNIGSEKKLSLAVHELRKFIRSRIIEKKEALLTNNSVGVPSAFFDRMLAKSDDHKNKSVFDENFYIDEAINLILGAEDTLCSALVWYFWLVSSNPQVEKEIVREIHQKEDSNNLKEMVYMHASICESMRLYPPVPQESKQAMKDDIWPDGTKVKKGTRVLYNIFAMGRSQKLWGENWADFEPERWLEREDRTGNWRFIPKDPFTYPVFQAGPRTCIGKEIAFMQMKLVATIVLRRFQIVPAVEGYSPVYGSCMTSMMRNGFPVQILQRCQNL</sequence>
<evidence type="ECO:0000256" key="4">
    <source>
        <dbReference type="ARBA" id="ARBA00023002"/>
    </source>
</evidence>
<dbReference type="AlphaFoldDB" id="A0A2G2VQ07"/>
<evidence type="ECO:0000256" key="5">
    <source>
        <dbReference type="ARBA" id="ARBA00023004"/>
    </source>
</evidence>
<evidence type="ECO:0000313" key="8">
    <source>
        <dbReference type="EMBL" id="PHT35059.1"/>
    </source>
</evidence>
<organism evidence="8 9">
    <name type="scientific">Capsicum baccatum</name>
    <name type="common">Peruvian pepper</name>
    <dbReference type="NCBI Taxonomy" id="33114"/>
    <lineage>
        <taxon>Eukaryota</taxon>
        <taxon>Viridiplantae</taxon>
        <taxon>Streptophyta</taxon>
        <taxon>Embryophyta</taxon>
        <taxon>Tracheophyta</taxon>
        <taxon>Spermatophyta</taxon>
        <taxon>Magnoliopsida</taxon>
        <taxon>eudicotyledons</taxon>
        <taxon>Gunneridae</taxon>
        <taxon>Pentapetalae</taxon>
        <taxon>asterids</taxon>
        <taxon>lamiids</taxon>
        <taxon>Solanales</taxon>
        <taxon>Solanaceae</taxon>
        <taxon>Solanoideae</taxon>
        <taxon>Capsiceae</taxon>
        <taxon>Capsicum</taxon>
    </lineage>
</organism>
<keyword evidence="9" id="KW-1185">Reference proteome</keyword>
<name>A0A2G2VQ07_CAPBA</name>
<dbReference type="PANTHER" id="PTHR24296">
    <property type="entry name" value="CYTOCHROME P450"/>
    <property type="match status" value="1"/>
</dbReference>
<evidence type="ECO:0000313" key="9">
    <source>
        <dbReference type="Proteomes" id="UP000224567"/>
    </source>
</evidence>
<dbReference type="GO" id="GO:0005506">
    <property type="term" value="F:iron ion binding"/>
    <property type="evidence" value="ECO:0007669"/>
    <property type="project" value="InterPro"/>
</dbReference>
<dbReference type="STRING" id="33114.A0A2G2VQ07"/>
<comment type="caution">
    <text evidence="8">The sequence shown here is derived from an EMBL/GenBank/DDBJ whole genome shotgun (WGS) entry which is preliminary data.</text>
</comment>
<keyword evidence="5 6" id="KW-0408">Iron</keyword>
<evidence type="ECO:0000256" key="3">
    <source>
        <dbReference type="ARBA" id="ARBA00022723"/>
    </source>
</evidence>
<comment type="cofactor">
    <cofactor evidence="1 6">
        <name>heme</name>
        <dbReference type="ChEBI" id="CHEBI:30413"/>
    </cofactor>
</comment>
<reference evidence="9" key="2">
    <citation type="journal article" date="2017" name="J. Anim. Genet.">
        <title>Multiple reference genome sequences of hot pepper reveal the massive evolution of plant disease resistance genes by retroduplication.</title>
        <authorList>
            <person name="Kim S."/>
            <person name="Park J."/>
            <person name="Yeom S.-I."/>
            <person name="Kim Y.-M."/>
            <person name="Seo E."/>
            <person name="Kim K.-T."/>
            <person name="Kim M.-S."/>
            <person name="Lee J.M."/>
            <person name="Cheong K."/>
            <person name="Shin H.-S."/>
            <person name="Kim S.-B."/>
            <person name="Han K."/>
            <person name="Lee J."/>
            <person name="Park M."/>
            <person name="Lee H.-A."/>
            <person name="Lee H.-Y."/>
            <person name="Lee Y."/>
            <person name="Oh S."/>
            <person name="Lee J.H."/>
            <person name="Choi E."/>
            <person name="Choi E."/>
            <person name="Lee S.E."/>
            <person name="Jeon J."/>
            <person name="Kim H."/>
            <person name="Choi G."/>
            <person name="Song H."/>
            <person name="Lee J."/>
            <person name="Lee S.-C."/>
            <person name="Kwon J.-K."/>
            <person name="Lee H.-Y."/>
            <person name="Koo N."/>
            <person name="Hong Y."/>
            <person name="Kim R.W."/>
            <person name="Kang W.-H."/>
            <person name="Huh J.H."/>
            <person name="Kang B.-C."/>
            <person name="Yang T.-J."/>
            <person name="Lee Y.-H."/>
            <person name="Bennetzen J.L."/>
            <person name="Choi D."/>
        </authorList>
    </citation>
    <scope>NUCLEOTIDE SEQUENCE [LARGE SCALE GENOMIC DNA]</scope>
    <source>
        <strain evidence="9">cv. PBC81</strain>
    </source>
</reference>
<evidence type="ECO:0000259" key="7">
    <source>
        <dbReference type="Pfam" id="PF07727"/>
    </source>
</evidence>
<proteinExistence type="inferred from homology"/>
<evidence type="ECO:0000256" key="6">
    <source>
        <dbReference type="PIRSR" id="PIRSR602401-1"/>
    </source>
</evidence>
<dbReference type="InterPro" id="IPR036396">
    <property type="entry name" value="Cyt_P450_sf"/>
</dbReference>
<evidence type="ECO:0000256" key="1">
    <source>
        <dbReference type="ARBA" id="ARBA00001971"/>
    </source>
</evidence>
<keyword evidence="6" id="KW-0349">Heme</keyword>
<dbReference type="EMBL" id="MLFT02000011">
    <property type="protein sequence ID" value="PHT35059.1"/>
    <property type="molecule type" value="Genomic_DNA"/>
</dbReference>